<evidence type="ECO:0000256" key="1">
    <source>
        <dbReference type="SAM" id="MobiDB-lite"/>
    </source>
</evidence>
<dbReference type="Proteomes" id="UP000029723">
    <property type="component" value="Unassembled WGS sequence"/>
</dbReference>
<organism evidence="2 3">
    <name type="scientific">Hoylesella timonensis S9-PR14</name>
    <dbReference type="NCBI Taxonomy" id="1401062"/>
    <lineage>
        <taxon>Bacteria</taxon>
        <taxon>Pseudomonadati</taxon>
        <taxon>Bacteroidota</taxon>
        <taxon>Bacteroidia</taxon>
        <taxon>Bacteroidales</taxon>
        <taxon>Prevotellaceae</taxon>
        <taxon>Hoylesella</taxon>
    </lineage>
</organism>
<protein>
    <submittedName>
        <fullName evidence="2">Uncharacterized protein</fullName>
    </submittedName>
</protein>
<feature type="compositionally biased region" description="Polar residues" evidence="1">
    <location>
        <begin position="1"/>
        <end position="18"/>
    </location>
</feature>
<feature type="region of interest" description="Disordered" evidence="1">
    <location>
        <begin position="1"/>
        <end position="59"/>
    </location>
</feature>
<evidence type="ECO:0000313" key="3">
    <source>
        <dbReference type="Proteomes" id="UP000029723"/>
    </source>
</evidence>
<accession>A0A098YQD5</accession>
<dbReference type="AlphaFoldDB" id="A0A098YQD5"/>
<comment type="caution">
    <text evidence="2">The sequence shown here is derived from an EMBL/GenBank/DDBJ whole genome shotgun (WGS) entry which is preliminary data.</text>
</comment>
<proteinExistence type="predicted"/>
<dbReference type="EMBL" id="JRPQ01000275">
    <property type="protein sequence ID" value="KGI20843.1"/>
    <property type="molecule type" value="Genomic_DNA"/>
</dbReference>
<evidence type="ECO:0000313" key="2">
    <source>
        <dbReference type="EMBL" id="KGI20843.1"/>
    </source>
</evidence>
<sequence length="59" mass="6435">MNTTEDNTSNVALCNSDDNGQRRGEAPNKMYSPRLCAADVTSKDGAKPQQEYSPEQRSG</sequence>
<name>A0A098YQD5_9BACT</name>
<gene>
    <name evidence="2" type="ORF">HMPREF9304_13745</name>
</gene>
<feature type="compositionally biased region" description="Polar residues" evidence="1">
    <location>
        <begin position="50"/>
        <end position="59"/>
    </location>
</feature>
<dbReference type="RefSeq" id="WP_036929883.1">
    <property type="nucleotide sequence ID" value="NZ_JRPQ01000275.1"/>
</dbReference>
<reference evidence="2 3" key="1">
    <citation type="submission" date="2014-07" db="EMBL/GenBank/DDBJ databases">
        <authorList>
            <person name="McCorrison J."/>
            <person name="Sanka R."/>
            <person name="Torralba M."/>
            <person name="Gillis M."/>
            <person name="Haft D.H."/>
            <person name="Methe B."/>
            <person name="Sutton G."/>
            <person name="Nelson K.E."/>
        </authorList>
    </citation>
    <scope>NUCLEOTIDE SEQUENCE [LARGE SCALE GENOMIC DNA]</scope>
    <source>
        <strain evidence="2 3">S9-PR14</strain>
    </source>
</reference>